<feature type="transmembrane region" description="Helical" evidence="1">
    <location>
        <begin position="6"/>
        <end position="28"/>
    </location>
</feature>
<sequence length="128" mass="14867">MEGVNSFSIFMAGSSTLLWEWALYCVALRSSQKICNYFEVLQLNRNRNIISPFLFFILYTILKIALILLEAALVAFIAIDHRWEKDLPFDPTRELQSLRIFIEENIDICKWAGITVLIIQVCSTVIYK</sequence>
<accession>A0A5N5NR77</accession>
<dbReference type="AlphaFoldDB" id="A0A5N5NR77"/>
<keyword evidence="3" id="KW-1185">Reference proteome</keyword>
<organism evidence="2 3">
    <name type="scientific">Salix brachista</name>
    <dbReference type="NCBI Taxonomy" id="2182728"/>
    <lineage>
        <taxon>Eukaryota</taxon>
        <taxon>Viridiplantae</taxon>
        <taxon>Streptophyta</taxon>
        <taxon>Embryophyta</taxon>
        <taxon>Tracheophyta</taxon>
        <taxon>Spermatophyta</taxon>
        <taxon>Magnoliopsida</taxon>
        <taxon>eudicotyledons</taxon>
        <taxon>Gunneridae</taxon>
        <taxon>Pentapetalae</taxon>
        <taxon>rosids</taxon>
        <taxon>fabids</taxon>
        <taxon>Malpighiales</taxon>
        <taxon>Salicaceae</taxon>
        <taxon>Saliceae</taxon>
        <taxon>Salix</taxon>
    </lineage>
</organism>
<keyword evidence="1" id="KW-0812">Transmembrane</keyword>
<keyword evidence="1" id="KW-0472">Membrane</keyword>
<gene>
    <name evidence="2" type="ORF">DKX38_003615</name>
</gene>
<keyword evidence="1" id="KW-1133">Transmembrane helix</keyword>
<protein>
    <submittedName>
        <fullName evidence="2">Uncharacterized protein</fullName>
    </submittedName>
</protein>
<dbReference type="EMBL" id="VDCV01000002">
    <property type="protein sequence ID" value="KAB5569822.1"/>
    <property type="molecule type" value="Genomic_DNA"/>
</dbReference>
<feature type="transmembrane region" description="Helical" evidence="1">
    <location>
        <begin position="49"/>
        <end position="79"/>
    </location>
</feature>
<dbReference type="Proteomes" id="UP000326939">
    <property type="component" value="Chromosome 2"/>
</dbReference>
<evidence type="ECO:0000256" key="1">
    <source>
        <dbReference type="SAM" id="Phobius"/>
    </source>
</evidence>
<reference evidence="3" key="1">
    <citation type="journal article" date="2019" name="Gigascience">
        <title>De novo genome assembly of the endangered Acer yangbiense, a plant species with extremely small populations endemic to Yunnan Province, China.</title>
        <authorList>
            <person name="Yang J."/>
            <person name="Wariss H.M."/>
            <person name="Tao L."/>
            <person name="Zhang R."/>
            <person name="Yun Q."/>
            <person name="Hollingsworth P."/>
            <person name="Dao Z."/>
            <person name="Luo G."/>
            <person name="Guo H."/>
            <person name="Ma Y."/>
            <person name="Sun W."/>
        </authorList>
    </citation>
    <scope>NUCLEOTIDE SEQUENCE [LARGE SCALE GENOMIC DNA]</scope>
    <source>
        <strain evidence="3">cv. br00</strain>
    </source>
</reference>
<evidence type="ECO:0000313" key="3">
    <source>
        <dbReference type="Proteomes" id="UP000326939"/>
    </source>
</evidence>
<evidence type="ECO:0000313" key="2">
    <source>
        <dbReference type="EMBL" id="KAB5569822.1"/>
    </source>
</evidence>
<proteinExistence type="predicted"/>
<comment type="caution">
    <text evidence="2">The sequence shown here is derived from an EMBL/GenBank/DDBJ whole genome shotgun (WGS) entry which is preliminary data.</text>
</comment>
<name>A0A5N5NR77_9ROSI</name>